<name>A0ABN1A965_9SPHN</name>
<evidence type="ECO:0000313" key="1">
    <source>
        <dbReference type="EMBL" id="GAA0470764.1"/>
    </source>
</evidence>
<gene>
    <name evidence="1" type="ORF">GCM10009096_09590</name>
</gene>
<dbReference type="Proteomes" id="UP001500713">
    <property type="component" value="Unassembled WGS sequence"/>
</dbReference>
<protein>
    <submittedName>
        <fullName evidence="1">Uncharacterized protein</fullName>
    </submittedName>
</protein>
<accession>A0ABN1A965</accession>
<evidence type="ECO:0000313" key="2">
    <source>
        <dbReference type="Proteomes" id="UP001500713"/>
    </source>
</evidence>
<proteinExistence type="predicted"/>
<dbReference type="EMBL" id="BAAAEM010000002">
    <property type="protein sequence ID" value="GAA0470764.1"/>
    <property type="molecule type" value="Genomic_DNA"/>
</dbReference>
<sequence length="418" mass="47615">MQRGLSFGFAQPIQYLCFFLFSVLASEPVLADSWAPPRQAVFESDSGAARVTIIPRDPFSLLEYFRDKLDERKDPGLPPDASIVTASAVIEMKNGSGDWVTNWKVDLVNEVAPVTAIVSDDGQYLVTFDNWHRAGYGPTTIVRYKRGKGLLGAHDLESFLPPYYLQALPRSVSSRSWKKGDPVFDGEGFRLAIIAPNLDSKADRSKIKTVELKINLESGHVSKSDTRAWIEAMLSALNVQKMQLDWESNRIEAELAPLVAKYPMSEGDWHHYMREAWFRTIEPDSLGATKHLRPIDHVEYQKSEQWIKDEFAEMVEGKDEADWIYTEMSIASSDQQNLLKLLSAIAADANPGDFRWGKVLIVIEEQYWRQLKDAFKHTNLKLHFVDPKKAIPASQQRLKILFNPDPRRDDELDFLEDL</sequence>
<keyword evidence="2" id="KW-1185">Reference proteome</keyword>
<reference evidence="1 2" key="1">
    <citation type="journal article" date="2019" name="Int. J. Syst. Evol. Microbiol.">
        <title>The Global Catalogue of Microorganisms (GCM) 10K type strain sequencing project: providing services to taxonomists for standard genome sequencing and annotation.</title>
        <authorList>
            <consortium name="The Broad Institute Genomics Platform"/>
            <consortium name="The Broad Institute Genome Sequencing Center for Infectious Disease"/>
            <person name="Wu L."/>
            <person name="Ma J."/>
        </authorList>
    </citation>
    <scope>NUCLEOTIDE SEQUENCE [LARGE SCALE GENOMIC DNA]</scope>
    <source>
        <strain evidence="1 2">JCM 14162</strain>
    </source>
</reference>
<comment type="caution">
    <text evidence="1">The sequence shown here is derived from an EMBL/GenBank/DDBJ whole genome shotgun (WGS) entry which is preliminary data.</text>
</comment>
<organism evidence="1 2">
    <name type="scientific">Parasphingorhabdus litoris</name>
    <dbReference type="NCBI Taxonomy" id="394733"/>
    <lineage>
        <taxon>Bacteria</taxon>
        <taxon>Pseudomonadati</taxon>
        <taxon>Pseudomonadota</taxon>
        <taxon>Alphaproteobacteria</taxon>
        <taxon>Sphingomonadales</taxon>
        <taxon>Sphingomonadaceae</taxon>
        <taxon>Parasphingorhabdus</taxon>
    </lineage>
</organism>